<dbReference type="InterPro" id="IPR050789">
    <property type="entry name" value="Diverse_Enzym_Activities"/>
</dbReference>
<gene>
    <name evidence="2" type="ORF">GCM10010151_44990</name>
</gene>
<dbReference type="GO" id="GO:0016787">
    <property type="term" value="F:hydrolase activity"/>
    <property type="evidence" value="ECO:0007669"/>
    <property type="project" value="UniProtKB-KW"/>
</dbReference>
<accession>A0ABN0WYB2</accession>
<comment type="caution">
    <text evidence="2">The sequence shown here is derived from an EMBL/GenBank/DDBJ whole genome shotgun (WGS) entry which is preliminary data.</text>
</comment>
<dbReference type="InterPro" id="IPR012338">
    <property type="entry name" value="Beta-lactam/transpept-like"/>
</dbReference>
<sequence length="411" mass="44570">MATATHPGVTREPAAAGFDERRLARLAGYLDERVTSGRDRGSIVLVARRGELVHLSSHGTRDAEGRLPVEPDTIWRLYSMTKPVTSVAALMLWEEGLLSLSDPVERFLPSFAHMRVHRPGEDGSTVPAVEPIRIRHLLTHTAGLTVTGLADNAVNDAYRVAGIAALGEPEPYTLDELCERLAALPLLFEPGSAWNYSHATDVLGRIIEIAGGTRLDEFLAERVFEPLGMTDTGYRLPAGDRLAALYRRDPRTGRPELVRDPGVAAGELPTLITGGHGLLSTAHDYQRFVQMLARGGELDGERLLAPRTVELMAANHLPGNATMSAFSHPPARTAGIHEGRGFGFGVAPLLDPRSVCSLSSAGEYGWGGAAGTNFWVDPEKDLTVLFMTQVMPPPDDIWLALRRLVYQALVD</sequence>
<dbReference type="Proteomes" id="UP001501822">
    <property type="component" value="Unassembled WGS sequence"/>
</dbReference>
<dbReference type="InterPro" id="IPR001466">
    <property type="entry name" value="Beta-lactam-related"/>
</dbReference>
<keyword evidence="3" id="KW-1185">Reference proteome</keyword>
<dbReference type="EMBL" id="BAAABM010000041">
    <property type="protein sequence ID" value="GAA0350283.1"/>
    <property type="molecule type" value="Genomic_DNA"/>
</dbReference>
<keyword evidence="2" id="KW-0378">Hydrolase</keyword>
<dbReference type="Pfam" id="PF00144">
    <property type="entry name" value="Beta-lactamase"/>
    <property type="match status" value="1"/>
</dbReference>
<dbReference type="PANTHER" id="PTHR43283:SF3">
    <property type="entry name" value="BETA-LACTAMASE FAMILY PROTEIN (AFU_ORTHOLOGUE AFUA_5G07500)"/>
    <property type="match status" value="1"/>
</dbReference>
<feature type="domain" description="Beta-lactamase-related" evidence="1">
    <location>
        <begin position="29"/>
        <end position="396"/>
    </location>
</feature>
<dbReference type="RefSeq" id="WP_252807725.1">
    <property type="nucleotide sequence ID" value="NZ_BAAABM010000041.1"/>
</dbReference>
<name>A0ABN0WYB2_9ACTN</name>
<reference evidence="2 3" key="1">
    <citation type="journal article" date="2019" name="Int. J. Syst. Evol. Microbiol.">
        <title>The Global Catalogue of Microorganisms (GCM) 10K type strain sequencing project: providing services to taxonomists for standard genome sequencing and annotation.</title>
        <authorList>
            <consortium name="The Broad Institute Genomics Platform"/>
            <consortium name="The Broad Institute Genome Sequencing Center for Infectious Disease"/>
            <person name="Wu L."/>
            <person name="Ma J."/>
        </authorList>
    </citation>
    <scope>NUCLEOTIDE SEQUENCE [LARGE SCALE GENOMIC DNA]</scope>
    <source>
        <strain evidence="2 3">JCM 3146</strain>
    </source>
</reference>
<dbReference type="SUPFAM" id="SSF56601">
    <property type="entry name" value="beta-lactamase/transpeptidase-like"/>
    <property type="match status" value="1"/>
</dbReference>
<protein>
    <submittedName>
        <fullName evidence="2">Serine hydrolase domain-containing protein</fullName>
    </submittedName>
</protein>
<evidence type="ECO:0000313" key="2">
    <source>
        <dbReference type="EMBL" id="GAA0350283.1"/>
    </source>
</evidence>
<organism evidence="2 3">
    <name type="scientific">Actinoallomurus spadix</name>
    <dbReference type="NCBI Taxonomy" id="79912"/>
    <lineage>
        <taxon>Bacteria</taxon>
        <taxon>Bacillati</taxon>
        <taxon>Actinomycetota</taxon>
        <taxon>Actinomycetes</taxon>
        <taxon>Streptosporangiales</taxon>
        <taxon>Thermomonosporaceae</taxon>
        <taxon>Actinoallomurus</taxon>
    </lineage>
</organism>
<proteinExistence type="predicted"/>
<dbReference type="PANTHER" id="PTHR43283">
    <property type="entry name" value="BETA-LACTAMASE-RELATED"/>
    <property type="match status" value="1"/>
</dbReference>
<evidence type="ECO:0000259" key="1">
    <source>
        <dbReference type="Pfam" id="PF00144"/>
    </source>
</evidence>
<evidence type="ECO:0000313" key="3">
    <source>
        <dbReference type="Proteomes" id="UP001501822"/>
    </source>
</evidence>
<dbReference type="Gene3D" id="3.40.710.10">
    <property type="entry name" value="DD-peptidase/beta-lactamase superfamily"/>
    <property type="match status" value="1"/>
</dbReference>